<reference evidence="1 2" key="1">
    <citation type="submission" date="2016-10" db="EMBL/GenBank/DDBJ databases">
        <authorList>
            <person name="de Groot N.N."/>
        </authorList>
    </citation>
    <scope>NUCLEOTIDE SEQUENCE [LARGE SCALE GENOMIC DNA]</scope>
    <source>
        <strain evidence="1 2">DSM 19938</strain>
    </source>
</reference>
<dbReference type="STRING" id="408657.SAMN04487995_2715"/>
<proteinExistence type="predicted"/>
<keyword evidence="2" id="KW-1185">Reference proteome</keyword>
<dbReference type="Proteomes" id="UP000199532">
    <property type="component" value="Unassembled WGS sequence"/>
</dbReference>
<dbReference type="OrthoDB" id="9772295at2"/>
<evidence type="ECO:0000313" key="1">
    <source>
        <dbReference type="EMBL" id="SEI95392.1"/>
    </source>
</evidence>
<dbReference type="Pfam" id="PF08811">
    <property type="entry name" value="DUF1800"/>
    <property type="match status" value="1"/>
</dbReference>
<dbReference type="EMBL" id="FNXY01000004">
    <property type="protein sequence ID" value="SEI95392.1"/>
    <property type="molecule type" value="Genomic_DNA"/>
</dbReference>
<protein>
    <submittedName>
        <fullName evidence="1">Uncharacterized conserved protein, DUF1800 family</fullName>
    </submittedName>
</protein>
<organism evidence="1 2">
    <name type="scientific">Dyadobacter koreensis</name>
    <dbReference type="NCBI Taxonomy" id="408657"/>
    <lineage>
        <taxon>Bacteria</taxon>
        <taxon>Pseudomonadati</taxon>
        <taxon>Bacteroidota</taxon>
        <taxon>Cytophagia</taxon>
        <taxon>Cytophagales</taxon>
        <taxon>Spirosomataceae</taxon>
        <taxon>Dyadobacter</taxon>
    </lineage>
</organism>
<dbReference type="AlphaFoldDB" id="A0A1H6V515"/>
<name>A0A1H6V515_9BACT</name>
<accession>A0A1H6V515</accession>
<dbReference type="InterPro" id="IPR014917">
    <property type="entry name" value="DUF1800"/>
</dbReference>
<sequence>MAYLNTYTTPLTASTAAHLLRRATFGPTNQEIVDFTGKTATEAVDLLISNATYRASPPPPVEMDETRADAGQEFLTKPFYGDRTYDYFLFIRYWWIGLMTEQNGHPSVLEKLSAFWQNHFVVTHSSTGDYRFTDRYLRFVRDNAMSNFRTLVIGITKDPGMLVFQNGNENSKESPNENYGRELQELFTVGQKDFAGNANYTEDDVKAAARVLTGWQVNNLWVEGSTTFGSVFTPARHDTENKSFSAKYNNVTIAGRSGSTAGDAELTDLTTMLLNHPQTPRFICRKLYRWYINPNVTQEIEDNVVIPLANFFASSGNNYQIVPVLKRLLTSDIFFESKNFGAIVKSPAEFMIGMLRHFNLPVPDITTEYTAFRKMMEFQEWAMSKMQLRFLDQPLVFGSVPYYQTGFSKNWINGTTLGLRGQHSDAMVYPWLEIKPGYMLGLDFLKWIKQIQPNFSDVAGTEAVSCEIVFEELSRNLFAIELSQSQKNFLIDTIMMRNIPRASWKFELNAFRTSPNNGDAQNPVLWRCQSLMKYMLRMAEYQVF</sequence>
<evidence type="ECO:0000313" key="2">
    <source>
        <dbReference type="Proteomes" id="UP000199532"/>
    </source>
</evidence>
<dbReference type="RefSeq" id="WP_090335702.1">
    <property type="nucleotide sequence ID" value="NZ_FNXY01000004.1"/>
</dbReference>
<gene>
    <name evidence="1" type="ORF">SAMN04487995_2715</name>
</gene>